<organism evidence="6 7">
    <name type="scientific">Catonella morbi ATCC 51271</name>
    <dbReference type="NCBI Taxonomy" id="592026"/>
    <lineage>
        <taxon>Bacteria</taxon>
        <taxon>Bacillati</taxon>
        <taxon>Bacillota</taxon>
        <taxon>Clostridia</taxon>
        <taxon>Lachnospirales</taxon>
        <taxon>Lachnospiraceae</taxon>
        <taxon>Catonella</taxon>
    </lineage>
</organism>
<evidence type="ECO:0000313" key="6">
    <source>
        <dbReference type="EMBL" id="ESL03962.1"/>
    </source>
</evidence>
<keyword evidence="3 6" id="KW-0378">Hydrolase</keyword>
<dbReference type="SUPFAM" id="SSF75005">
    <property type="entry name" value="Arabinanase/levansucrase/invertase"/>
    <property type="match status" value="1"/>
</dbReference>
<accession>V2Y794</accession>
<dbReference type="PANTHER" id="PTHR43101:SF1">
    <property type="entry name" value="BETA-FRUCTOSIDASE"/>
    <property type="match status" value="1"/>
</dbReference>
<evidence type="ECO:0000256" key="1">
    <source>
        <dbReference type="ARBA" id="ARBA00009902"/>
    </source>
</evidence>
<dbReference type="GO" id="GO:0004564">
    <property type="term" value="F:beta-fructofuranosidase activity"/>
    <property type="evidence" value="ECO:0007669"/>
    <property type="project" value="UniProtKB-EC"/>
</dbReference>
<evidence type="ECO:0000259" key="5">
    <source>
        <dbReference type="Pfam" id="PF00251"/>
    </source>
</evidence>
<evidence type="ECO:0000313" key="7">
    <source>
        <dbReference type="Proteomes" id="UP000018227"/>
    </source>
</evidence>
<dbReference type="InterPro" id="IPR001362">
    <property type="entry name" value="Glyco_hydro_32"/>
</dbReference>
<sequence length="498" mass="58331">MHRNKQTKCAKGEKMGDLFYRPEQAWVGDLIPYYEDGIYYGFYLHDPRIRDREFAEETTWHLVTTKDFVKLTYKGEAIARGGDKEANKNAYTGSVIKCREDGLYHVFYTAFNEDFKIRGKAIQSVMQATGKTLDKLETVREFLFTSDGERYEEFDWRDPYVFWNEDDGCYYMLLASRMAGRGALRGGCIALCKSYDLMNWTYEKPFYDPKMYITMECPELFKMGNYWYLVFSTFSDRFTTHYRISKNWNGSWEIPDDDVFDTRADYAIKTASDGKRRFAFGWIASKYGNTDFGPWEWGGNMNFHEIVQIPETGELRVKAVQGVLDYFSEDVKLESEEVYNGRIENTGTGSKLTSDTLGALLYPVKDDTFRLDMTIIPGRQHEFGIALHVNKDMETGYFLRLDTKRRTVAWDLWPRSEQGRYQWQIKGDVPYQIETARLLPEAEEYRVHIIRETDICVVYINDEIALSTRMYDHKGGYAGIYVVQGEVNLACYKEKRRE</sequence>
<dbReference type="AlphaFoldDB" id="V2Y794"/>
<evidence type="ECO:0000256" key="2">
    <source>
        <dbReference type="ARBA" id="ARBA00012758"/>
    </source>
</evidence>
<protein>
    <recommendedName>
        <fullName evidence="2">beta-fructofuranosidase</fullName>
        <ecNumber evidence="2">3.2.1.26</ecNumber>
    </recommendedName>
</protein>
<reference evidence="6 7" key="1">
    <citation type="submission" date="2013-06" db="EMBL/GenBank/DDBJ databases">
        <authorList>
            <person name="Weinstock G."/>
            <person name="Sodergren E."/>
            <person name="Clifton S."/>
            <person name="Fulton L."/>
            <person name="Fulton B."/>
            <person name="Courtney L."/>
            <person name="Fronick C."/>
            <person name="Harrison M."/>
            <person name="Strong C."/>
            <person name="Farmer C."/>
            <person name="Delahaunty K."/>
            <person name="Markovic C."/>
            <person name="Hall O."/>
            <person name="Minx P."/>
            <person name="Tomlinson C."/>
            <person name="Mitreva M."/>
            <person name="Nelson J."/>
            <person name="Hou S."/>
            <person name="Wollam A."/>
            <person name="Pepin K.H."/>
            <person name="Johnson M."/>
            <person name="Bhonagiri V."/>
            <person name="Nash W.E."/>
            <person name="Warren W."/>
            <person name="Chinwalla A."/>
            <person name="Mardis E.R."/>
            <person name="Wilson R.K."/>
        </authorList>
    </citation>
    <scope>NUCLEOTIDE SEQUENCE [LARGE SCALE GENOMIC DNA]</scope>
    <source>
        <strain evidence="6 7">ATCC 51271</strain>
    </source>
</reference>
<dbReference type="EMBL" id="ACIL03000007">
    <property type="protein sequence ID" value="ESL03962.1"/>
    <property type="molecule type" value="Genomic_DNA"/>
</dbReference>
<proteinExistence type="inferred from homology"/>
<comment type="similarity">
    <text evidence="1">Belongs to the glycosyl hydrolase 32 family.</text>
</comment>
<keyword evidence="7" id="KW-1185">Reference proteome</keyword>
<comment type="caution">
    <text evidence="6">The sequence shown here is derived from an EMBL/GenBank/DDBJ whole genome shotgun (WGS) entry which is preliminary data.</text>
</comment>
<dbReference type="InterPro" id="IPR023296">
    <property type="entry name" value="Glyco_hydro_beta-prop_sf"/>
</dbReference>
<dbReference type="CDD" id="cd08995">
    <property type="entry name" value="GH32_EcAec43-like"/>
    <property type="match status" value="1"/>
</dbReference>
<dbReference type="eggNOG" id="COG1621">
    <property type="taxonomic scope" value="Bacteria"/>
</dbReference>
<keyword evidence="4" id="KW-0326">Glycosidase</keyword>
<dbReference type="PANTHER" id="PTHR43101">
    <property type="entry name" value="BETA-FRUCTOSIDASE"/>
    <property type="match status" value="1"/>
</dbReference>
<feature type="domain" description="Glycosyl hydrolase family 32 N-terminal" evidence="5">
    <location>
        <begin position="21"/>
        <end position="303"/>
    </location>
</feature>
<dbReference type="EC" id="3.2.1.26" evidence="2"/>
<evidence type="ECO:0000256" key="4">
    <source>
        <dbReference type="ARBA" id="ARBA00023295"/>
    </source>
</evidence>
<dbReference type="Gene3D" id="2.115.10.20">
    <property type="entry name" value="Glycosyl hydrolase domain, family 43"/>
    <property type="match status" value="1"/>
</dbReference>
<evidence type="ECO:0000256" key="3">
    <source>
        <dbReference type="ARBA" id="ARBA00022801"/>
    </source>
</evidence>
<name>V2Y794_9FIRM</name>
<dbReference type="Proteomes" id="UP000018227">
    <property type="component" value="Unassembled WGS sequence"/>
</dbReference>
<dbReference type="InterPro" id="IPR051214">
    <property type="entry name" value="GH32_Enzymes"/>
</dbReference>
<dbReference type="SMART" id="SM00640">
    <property type="entry name" value="Glyco_32"/>
    <property type="match status" value="1"/>
</dbReference>
<dbReference type="Gene3D" id="2.60.120.560">
    <property type="entry name" value="Exo-inulinase, domain 1"/>
    <property type="match status" value="1"/>
</dbReference>
<gene>
    <name evidence="6" type="ORF">GCWU0000282_001130</name>
</gene>
<dbReference type="GO" id="GO:0005975">
    <property type="term" value="P:carbohydrate metabolic process"/>
    <property type="evidence" value="ECO:0007669"/>
    <property type="project" value="InterPro"/>
</dbReference>
<dbReference type="STRING" id="592026.GCWU0000282_001130"/>
<dbReference type="Pfam" id="PF00251">
    <property type="entry name" value="Glyco_hydro_32N"/>
    <property type="match status" value="1"/>
</dbReference>
<dbReference type="HOGENOM" id="CLU_042071_0_0_9"/>
<dbReference type="InterPro" id="IPR013148">
    <property type="entry name" value="Glyco_hydro_32_N"/>
</dbReference>